<sequence>MGVHGLWELLAPVGRRVSVETLSGKTLAVDASIWMVQFIKAMRDEKGEMVRNAHLLGFFRRICKLLFLRTKPVFVFDGGTPTLKRRTVIARRRQRENAQAKVRKTAEKLLLNHLKALRLKELADDIKNQKLKQTSGTKCQERSNQVDFVGSDLGRSNTIELEEMSAAISVPKEVRNLSQNIISTSCNQEELDEMLAASIAAEESGMRSREVVASTVMNSSNAGEETILPSDNAEVDLAVLAALPRSMQLDILAQLKGKKTEGLMKQVDHQIRHEVGDCGKGKSIIFHETDMVGCSSRRDVNVTSRSDNQNKIDEMLAACIDMEENAKLVNNASNSSFLGDSTIKENDDNYDEDEEMILPAMYSEVDPAVLASLPPSMQLDLLVQMRERLIAENRQKYQKVKKDPAKFSELQIQAYLKTVAFRREINEVQKASVGGGVGGVQTSRIASEANREYIFSSSFSGDKQGLTSTRLERNVEDTQQMERGKRPSQNFINNIAAGNVSNTSNGLVCNEPSEPVDESIETYLDERGRFRVSRSRAMGMRMTRDIQRNLDLMKEIEHERTHANKVDNIQTVLTAENSPSECSGNQLGDKAREVSFDLVGEKVQNEKLMLGKDTSIEVSFEYDCNNEFVSGGDDIFASLVGGISTVHSHADDTVVEVQPSGSDSDCDWEEGIVQSQNTIFPGYDKVELKSSGAGEYNNNESEEEWEEGDCNGTKSTVLCPAESGKLASKGSLEEESDLQEAIRRSLESTQDGKFKCMSSVDEHSSAYENKLNPNLEHGDNVNHIGSMDLNDNVEGSDLPREGCTEHNKLLETVGDKKEIHVTRNSLENFVTFNSNDTDILIGEPSKLDGHFRYENSISDANGMMMVDIPNPIVAEELLDNDDDGKASLCCNNSSKVDPLGVTEEGKKEYINESEPLSNSDNRKTAILFMESSLKGAKEDLDMELKLPSVNNDGNLPMKRNSNLSQDSMNAPGDFPVQLDEVRLNEEMQILGREYMNLENEQRKLERNAESVNSELFTECQELLQMFGLPYIIAPMEAEAQCAYLELSKLVDGVVTDDSDVLLFGARSVYKNIFDDRKYVETYFMEDIEKELGLTREKLIRMALLLGSDYTEGVSGIGIVNAIEVLNAFPEEDGFLKFRKWVESPDPTILGRLDAKSVSNTQKKGSKAASDQNISHDQEKKESPDYIHQTRQIFMDNHRNVSKNWHIPSSFPSETVISAYVSPHVDKSTEPFTWGKPDQLVLRKLCWEKFGWTSQKADELLLPVLTQYNKHETQLRLEAFYSFNERFAKIRSKRIKKAVKGITGKPPSDLIADSVENMSKSMKNGRGSPVQAVNDKLETLKGTEESLAGRKKSKSKESAKRNNDGDTVAKPNTKKKKINDCSASEVEHLQPYMKTEGAQHDGKELVWNKRGSGQGKGIGVRVKIGREKRSRRFQSSETETSSSSSDIDNHEPSAQVDVSTVPEVVRRSMRSRKPVNYSFKDLEIEDDVDSFDESNQTCLHGKLLEGKSSCSDDADGDGFSRGKESGMTEIPLKDSSSGDYLEPETDAGATSPRTHPSNDYLEMGGGFCVDDSEMDNNPEAIDGDLNTATPNCPPCSEVLGETDHDKSSSDILFSGAEKVTSKIHDGGKNEQLLNADMGVSIPENAHHNSESSKVAFSAMPFLRRKRKK</sequence>
<keyword evidence="4" id="KW-0808">Transferase</keyword>
<dbReference type="STRING" id="3827.A0A1S2Z4A0"/>
<gene>
    <name evidence="18" type="primary">LOC101493619</name>
</gene>
<dbReference type="InterPro" id="IPR006085">
    <property type="entry name" value="XPG_DNA_repair_N"/>
</dbReference>
<keyword evidence="12" id="KW-0539">Nucleus</keyword>
<evidence type="ECO:0000313" key="17">
    <source>
        <dbReference type="Proteomes" id="UP000087171"/>
    </source>
</evidence>
<dbReference type="InterPro" id="IPR025527">
    <property type="entry name" value="HUWE1/Rev1_UBM"/>
</dbReference>
<evidence type="ECO:0000259" key="16">
    <source>
        <dbReference type="SMART" id="SM00485"/>
    </source>
</evidence>
<dbReference type="GO" id="GO:0005634">
    <property type="term" value="C:nucleus"/>
    <property type="evidence" value="ECO:0007669"/>
    <property type="project" value="UniProtKB-SubCell"/>
</dbReference>
<evidence type="ECO:0000256" key="11">
    <source>
        <dbReference type="ARBA" id="ARBA00023204"/>
    </source>
</evidence>
<dbReference type="InterPro" id="IPR006086">
    <property type="entry name" value="XPG-I_dom"/>
</dbReference>
<feature type="compositionally biased region" description="Basic and acidic residues" evidence="14">
    <location>
        <begin position="1354"/>
        <end position="1363"/>
    </location>
</feature>
<evidence type="ECO:0000256" key="14">
    <source>
        <dbReference type="SAM" id="MobiDB-lite"/>
    </source>
</evidence>
<evidence type="ECO:0000256" key="2">
    <source>
        <dbReference type="ARBA" id="ARBA00004123"/>
    </source>
</evidence>
<dbReference type="InterPro" id="IPR006084">
    <property type="entry name" value="XPG/Rad2"/>
</dbReference>
<evidence type="ECO:0000256" key="9">
    <source>
        <dbReference type="ARBA" id="ARBA00022801"/>
    </source>
</evidence>
<keyword evidence="8" id="KW-0227">DNA damage</keyword>
<evidence type="ECO:0000256" key="13">
    <source>
        <dbReference type="SAM" id="Coils"/>
    </source>
</evidence>
<feature type="region of interest" description="Disordered" evidence="14">
    <location>
        <begin position="1342"/>
        <end position="1461"/>
    </location>
</feature>
<comment type="subcellular location">
    <subcellularLocation>
        <location evidence="2">Nucleus</location>
    </subcellularLocation>
</comment>
<dbReference type="InterPro" id="IPR001044">
    <property type="entry name" value="XPG/Rad2_eukaryotes"/>
</dbReference>
<dbReference type="InterPro" id="IPR036279">
    <property type="entry name" value="5-3_exonuclease_C_sf"/>
</dbReference>
<dbReference type="RefSeq" id="XP_004514820.1">
    <property type="nucleotide sequence ID" value="XM_004514763.3"/>
</dbReference>
<feature type="compositionally biased region" description="Low complexity" evidence="14">
    <location>
        <begin position="1434"/>
        <end position="1444"/>
    </location>
</feature>
<dbReference type="PRINTS" id="PR00853">
    <property type="entry name" value="XPGRADSUPER"/>
</dbReference>
<evidence type="ECO:0000256" key="3">
    <source>
        <dbReference type="ARBA" id="ARBA00005283"/>
    </source>
</evidence>
<dbReference type="Pfam" id="PF14377">
    <property type="entry name" value="UBM"/>
    <property type="match status" value="2"/>
</dbReference>
<keyword evidence="7" id="KW-0255">Endonuclease</keyword>
<dbReference type="InterPro" id="IPR029060">
    <property type="entry name" value="PIN-like_dom_sf"/>
</dbReference>
<dbReference type="PROSITE" id="PS00842">
    <property type="entry name" value="XPG_2"/>
    <property type="match status" value="1"/>
</dbReference>
<dbReference type="GO" id="GO:0016788">
    <property type="term" value="F:hydrolase activity, acting on ester bonds"/>
    <property type="evidence" value="ECO:0007669"/>
    <property type="project" value="InterPro"/>
</dbReference>
<protein>
    <submittedName>
        <fullName evidence="18">DNA repair protein UVH3 isoform X1</fullName>
    </submittedName>
</protein>
<keyword evidence="10" id="KW-0460">Magnesium</keyword>
<keyword evidence="13" id="KW-0175">Coiled coil</keyword>
<dbReference type="GO" id="GO:0006289">
    <property type="term" value="P:nucleotide-excision repair"/>
    <property type="evidence" value="ECO:0007669"/>
    <property type="project" value="InterPro"/>
</dbReference>
<dbReference type="eggNOG" id="KOG2520">
    <property type="taxonomic scope" value="Eukaryota"/>
</dbReference>
<evidence type="ECO:0000259" key="15">
    <source>
        <dbReference type="SMART" id="SM00484"/>
    </source>
</evidence>
<comment type="similarity">
    <text evidence="3">Belongs to the XPG/RAD2 endonuclease family. XPG subfamily.</text>
</comment>
<evidence type="ECO:0000256" key="8">
    <source>
        <dbReference type="ARBA" id="ARBA00022763"/>
    </source>
</evidence>
<dbReference type="GO" id="GO:0004520">
    <property type="term" value="F:DNA endonuclease activity"/>
    <property type="evidence" value="ECO:0007669"/>
    <property type="project" value="TreeGrafter"/>
</dbReference>
<comment type="cofactor">
    <cofactor evidence="1">
        <name>Mg(2+)</name>
        <dbReference type="ChEBI" id="CHEBI:18420"/>
    </cofactor>
</comment>
<dbReference type="SUPFAM" id="SSF47807">
    <property type="entry name" value="5' to 3' exonuclease, C-terminal subdomain"/>
    <property type="match status" value="1"/>
</dbReference>
<evidence type="ECO:0000256" key="5">
    <source>
        <dbReference type="ARBA" id="ARBA00022722"/>
    </source>
</evidence>
<dbReference type="FunFam" id="1.10.150.20:FF:000050">
    <property type="entry name" value="DNA repair protein UVH3"/>
    <property type="match status" value="1"/>
</dbReference>
<dbReference type="PRINTS" id="PR00066">
    <property type="entry name" value="XRODRMPGMNTG"/>
</dbReference>
<feature type="compositionally biased region" description="Basic and acidic residues" evidence="14">
    <location>
        <begin position="1173"/>
        <end position="1184"/>
    </location>
</feature>
<evidence type="ECO:0000313" key="18">
    <source>
        <dbReference type="RefSeq" id="XP_004514820.1"/>
    </source>
</evidence>
<keyword evidence="11" id="KW-0234">DNA repair</keyword>
<feature type="coiled-coil region" evidence="13">
    <location>
        <begin position="980"/>
        <end position="1014"/>
    </location>
</feature>
<name>A0A1S2Z4A0_CICAR</name>
<dbReference type="InterPro" id="IPR019974">
    <property type="entry name" value="XPG_CS"/>
</dbReference>
<feature type="region of interest" description="Disordered" evidence="14">
    <location>
        <begin position="1504"/>
        <end position="1588"/>
    </location>
</feature>
<feature type="region of interest" description="Disordered" evidence="14">
    <location>
        <begin position="1152"/>
        <end position="1185"/>
    </location>
</feature>
<keyword evidence="9" id="KW-0378">Hydrolase</keyword>
<keyword evidence="5" id="KW-0540">Nuclease</keyword>
<dbReference type="CDD" id="cd09868">
    <property type="entry name" value="PIN_XPG_RAD2"/>
    <property type="match status" value="2"/>
</dbReference>
<dbReference type="SMART" id="SM00485">
    <property type="entry name" value="XPGN"/>
    <property type="match status" value="1"/>
</dbReference>
<evidence type="ECO:0000256" key="1">
    <source>
        <dbReference type="ARBA" id="ARBA00001946"/>
    </source>
</evidence>
<evidence type="ECO:0000256" key="4">
    <source>
        <dbReference type="ARBA" id="ARBA00022679"/>
    </source>
</evidence>
<evidence type="ECO:0000256" key="7">
    <source>
        <dbReference type="ARBA" id="ARBA00022759"/>
    </source>
</evidence>
<accession>A0A1S2Z4A0</accession>
<dbReference type="GeneID" id="101493619"/>
<dbReference type="PANTHER" id="PTHR16171">
    <property type="entry name" value="DNA REPAIR PROTEIN COMPLEMENTING XP-G CELLS-RELATED"/>
    <property type="match status" value="1"/>
</dbReference>
<feature type="compositionally biased region" description="Polar residues" evidence="14">
    <location>
        <begin position="1156"/>
        <end position="1172"/>
    </location>
</feature>
<dbReference type="OrthoDB" id="31113at2759"/>
<proteinExistence type="inferred from homology"/>
<dbReference type="Pfam" id="PF00867">
    <property type="entry name" value="XPG_I"/>
    <property type="match status" value="1"/>
</dbReference>
<dbReference type="GO" id="GO:0016740">
    <property type="term" value="F:transferase activity"/>
    <property type="evidence" value="ECO:0007669"/>
    <property type="project" value="UniProtKB-KW"/>
</dbReference>
<dbReference type="Gene3D" id="1.10.150.20">
    <property type="entry name" value="5' to 3' exonuclease, C-terminal subdomain"/>
    <property type="match status" value="1"/>
</dbReference>
<dbReference type="FunFam" id="3.40.50.1010:FF:000031">
    <property type="entry name" value="DNA repair protein UVH3"/>
    <property type="match status" value="1"/>
</dbReference>
<organism evidence="17 18">
    <name type="scientific">Cicer arietinum</name>
    <name type="common">Chickpea</name>
    <name type="synonym">Garbanzo</name>
    <dbReference type="NCBI Taxonomy" id="3827"/>
    <lineage>
        <taxon>Eukaryota</taxon>
        <taxon>Viridiplantae</taxon>
        <taxon>Streptophyta</taxon>
        <taxon>Embryophyta</taxon>
        <taxon>Tracheophyta</taxon>
        <taxon>Spermatophyta</taxon>
        <taxon>Magnoliopsida</taxon>
        <taxon>eudicotyledons</taxon>
        <taxon>Gunneridae</taxon>
        <taxon>Pentapetalae</taxon>
        <taxon>rosids</taxon>
        <taxon>fabids</taxon>
        <taxon>Fabales</taxon>
        <taxon>Fabaceae</taxon>
        <taxon>Papilionoideae</taxon>
        <taxon>50 kb inversion clade</taxon>
        <taxon>NPAAA clade</taxon>
        <taxon>Hologalegina</taxon>
        <taxon>IRL clade</taxon>
        <taxon>Cicereae</taxon>
        <taxon>Cicer</taxon>
    </lineage>
</organism>
<dbReference type="CDD" id="cd09904">
    <property type="entry name" value="H3TH_XPG"/>
    <property type="match status" value="1"/>
</dbReference>
<dbReference type="GO" id="GO:0046872">
    <property type="term" value="F:metal ion binding"/>
    <property type="evidence" value="ECO:0007669"/>
    <property type="project" value="UniProtKB-KW"/>
</dbReference>
<dbReference type="InterPro" id="IPR008918">
    <property type="entry name" value="HhH2"/>
</dbReference>
<dbReference type="SMART" id="SM00279">
    <property type="entry name" value="HhH2"/>
    <property type="match status" value="1"/>
</dbReference>
<dbReference type="PANTHER" id="PTHR16171:SF7">
    <property type="entry name" value="DNA REPAIR PROTEIN RAD2"/>
    <property type="match status" value="1"/>
</dbReference>
<dbReference type="SUPFAM" id="SSF88723">
    <property type="entry name" value="PIN domain-like"/>
    <property type="match status" value="1"/>
</dbReference>
<dbReference type="Gene3D" id="3.40.50.1010">
    <property type="entry name" value="5'-nuclease"/>
    <property type="match status" value="2"/>
</dbReference>
<dbReference type="Pfam" id="PF00752">
    <property type="entry name" value="XPG_N"/>
    <property type="match status" value="1"/>
</dbReference>
<dbReference type="SMART" id="SM00484">
    <property type="entry name" value="XPGI"/>
    <property type="match status" value="1"/>
</dbReference>
<dbReference type="KEGG" id="cam:101493619"/>
<evidence type="ECO:0000256" key="6">
    <source>
        <dbReference type="ARBA" id="ARBA00022723"/>
    </source>
</evidence>
<feature type="compositionally biased region" description="Basic and acidic residues" evidence="14">
    <location>
        <begin position="1396"/>
        <end position="1406"/>
    </location>
</feature>
<feature type="domain" description="XPG-I" evidence="15">
    <location>
        <begin position="1024"/>
        <end position="1093"/>
    </location>
</feature>
<evidence type="ECO:0000256" key="12">
    <source>
        <dbReference type="ARBA" id="ARBA00023242"/>
    </source>
</evidence>
<dbReference type="GO" id="GO:0003697">
    <property type="term" value="F:single-stranded DNA binding"/>
    <property type="evidence" value="ECO:0007669"/>
    <property type="project" value="InterPro"/>
</dbReference>
<dbReference type="Proteomes" id="UP000087171">
    <property type="component" value="Unplaced"/>
</dbReference>
<keyword evidence="17" id="KW-1185">Reference proteome</keyword>
<dbReference type="PaxDb" id="3827-XP_004514820.1"/>
<dbReference type="FunFam" id="3.40.50.1010:FF:000029">
    <property type="entry name" value="DNA repair protein UVH3"/>
    <property type="match status" value="1"/>
</dbReference>
<dbReference type="PROSITE" id="PS00841">
    <property type="entry name" value="XPG_1"/>
    <property type="match status" value="1"/>
</dbReference>
<feature type="domain" description="XPG N-terminal" evidence="16">
    <location>
        <begin position="1"/>
        <end position="98"/>
    </location>
</feature>
<keyword evidence="6" id="KW-0479">Metal-binding</keyword>
<evidence type="ECO:0000256" key="10">
    <source>
        <dbReference type="ARBA" id="ARBA00022842"/>
    </source>
</evidence>
<reference evidence="18" key="1">
    <citation type="submission" date="2025-08" db="UniProtKB">
        <authorList>
            <consortium name="RefSeq"/>
        </authorList>
    </citation>
    <scope>IDENTIFICATION</scope>
    <source>
        <tissue evidence="18">Etiolated seedlings</tissue>
    </source>
</reference>